<dbReference type="Gene3D" id="3.90.176.10">
    <property type="entry name" value="Toxin ADP-ribosyltransferase, Chain A, domain 1"/>
    <property type="match status" value="1"/>
</dbReference>
<evidence type="ECO:0000256" key="3">
    <source>
        <dbReference type="PROSITE-ProRule" id="PRU00339"/>
    </source>
</evidence>
<evidence type="ECO:0000313" key="4">
    <source>
        <dbReference type="EMBL" id="CAF3366004.1"/>
    </source>
</evidence>
<dbReference type="PROSITE" id="PS50005">
    <property type="entry name" value="TPR"/>
    <property type="match status" value="2"/>
</dbReference>
<evidence type="ECO:0000256" key="2">
    <source>
        <dbReference type="ARBA" id="ARBA00022803"/>
    </source>
</evidence>
<name>A0A817X7X7_9BILA</name>
<organism evidence="4 6">
    <name type="scientific">Rotaria socialis</name>
    <dbReference type="NCBI Taxonomy" id="392032"/>
    <lineage>
        <taxon>Eukaryota</taxon>
        <taxon>Metazoa</taxon>
        <taxon>Spiralia</taxon>
        <taxon>Gnathifera</taxon>
        <taxon>Rotifera</taxon>
        <taxon>Eurotatoria</taxon>
        <taxon>Bdelloidea</taxon>
        <taxon>Philodinida</taxon>
        <taxon>Philodinidae</taxon>
        <taxon>Rotaria</taxon>
    </lineage>
</organism>
<dbReference type="EMBL" id="CAJNYU010000499">
    <property type="protein sequence ID" value="CAF3366004.1"/>
    <property type="molecule type" value="Genomic_DNA"/>
</dbReference>
<dbReference type="Proteomes" id="UP000663869">
    <property type="component" value="Unassembled WGS sequence"/>
</dbReference>
<evidence type="ECO:0000313" key="6">
    <source>
        <dbReference type="Proteomes" id="UP000663869"/>
    </source>
</evidence>
<dbReference type="SUPFAM" id="SSF56399">
    <property type="entry name" value="ADP-ribosylation"/>
    <property type="match status" value="1"/>
</dbReference>
<dbReference type="Gene3D" id="1.25.40.10">
    <property type="entry name" value="Tetratricopeptide repeat domain"/>
    <property type="match status" value="1"/>
</dbReference>
<dbReference type="SMART" id="SM00028">
    <property type="entry name" value="TPR"/>
    <property type="match status" value="5"/>
</dbReference>
<dbReference type="PROSITE" id="PS51996">
    <property type="entry name" value="TR_MART"/>
    <property type="match status" value="1"/>
</dbReference>
<dbReference type="Pfam" id="PF13424">
    <property type="entry name" value="TPR_12"/>
    <property type="match status" value="1"/>
</dbReference>
<evidence type="ECO:0008006" key="7">
    <source>
        <dbReference type="Google" id="ProtNLM"/>
    </source>
</evidence>
<accession>A0A817X7X7</accession>
<dbReference type="SUPFAM" id="SSF48452">
    <property type="entry name" value="TPR-like"/>
    <property type="match status" value="1"/>
</dbReference>
<reference evidence="4" key="1">
    <citation type="submission" date="2021-02" db="EMBL/GenBank/DDBJ databases">
        <authorList>
            <person name="Nowell W R."/>
        </authorList>
    </citation>
    <scope>NUCLEOTIDE SEQUENCE</scope>
</reference>
<feature type="repeat" description="TPR" evidence="3">
    <location>
        <begin position="336"/>
        <end position="369"/>
    </location>
</feature>
<dbReference type="Proteomes" id="UP000663862">
    <property type="component" value="Unassembled WGS sequence"/>
</dbReference>
<dbReference type="EMBL" id="CAJOBQ010001246">
    <property type="protein sequence ID" value="CAF4470119.1"/>
    <property type="molecule type" value="Genomic_DNA"/>
</dbReference>
<keyword evidence="2 3" id="KW-0802">TPR repeat</keyword>
<dbReference type="PANTHER" id="PTHR45641:SF19">
    <property type="entry name" value="NEPHROCYSTIN-3"/>
    <property type="match status" value="1"/>
</dbReference>
<keyword evidence="1" id="KW-0677">Repeat</keyword>
<evidence type="ECO:0000256" key="1">
    <source>
        <dbReference type="ARBA" id="ARBA00022737"/>
    </source>
</evidence>
<evidence type="ECO:0000313" key="5">
    <source>
        <dbReference type="EMBL" id="CAF4470119.1"/>
    </source>
</evidence>
<sequence length="386" mass="44393">MGFFIRRLHRAIEQLYHKQQSTAIKTPFKLYRGQGLLEKHFETLKQAKGRLMSFNNFLSTSRNRDLSLKKITSPSAALNQGSVGVLFVMTIDPTLCASTSTSFADIKSDSQEKYQGDEILFSTHTIFRIDKIERITDDHTNTLWEVYLTFVGNNDNDLRTYTVQMQKELNSLAIGWSRLARIFIKLRKFEKLETLYEYVLKNTSSATDKENYCDQLGCMFEIMENYPKALSSYEKSSRILSHNHSPNHLNLAASYSNIGALYGKMNENKKMLASYEILLQVRKQSLPPNHPDLAASYRKIGTAYSKILDYTQALSAFQRTLGIRGKTLSLSHPDLAASYHNMDMIYAKMQEYSKALSYFERVLSIWQKFLPSTDENVLQLKKILIV</sequence>
<feature type="repeat" description="TPR" evidence="3">
    <location>
        <begin position="294"/>
        <end position="327"/>
    </location>
</feature>
<dbReference type="AlphaFoldDB" id="A0A817X7X7"/>
<dbReference type="InterPro" id="IPR019734">
    <property type="entry name" value="TPR_rpt"/>
</dbReference>
<protein>
    <recommendedName>
        <fullName evidence="7">Kinesin light chain</fullName>
    </recommendedName>
</protein>
<comment type="caution">
    <text evidence="4">The sequence shown here is derived from an EMBL/GenBank/DDBJ whole genome shotgun (WGS) entry which is preliminary data.</text>
</comment>
<dbReference type="InterPro" id="IPR011990">
    <property type="entry name" value="TPR-like_helical_dom_sf"/>
</dbReference>
<dbReference type="PANTHER" id="PTHR45641">
    <property type="entry name" value="TETRATRICOPEPTIDE REPEAT PROTEIN (AFU_ORTHOLOGUE AFUA_6G03870)"/>
    <property type="match status" value="1"/>
</dbReference>
<gene>
    <name evidence="4" type="ORF">FME351_LOCUS5871</name>
    <name evidence="5" type="ORF">TSG867_LOCUS18570</name>
</gene>
<proteinExistence type="predicted"/>
<dbReference type="Pfam" id="PF13374">
    <property type="entry name" value="TPR_10"/>
    <property type="match status" value="1"/>
</dbReference>